<name>A0A2V1GZE3_9GAMM</name>
<dbReference type="Gene3D" id="3.10.50.30">
    <property type="entry name" value="Transcription elongation factor, GreA/GreB, C-terminal domain"/>
    <property type="match status" value="1"/>
</dbReference>
<sequence length="176" mass="19085">MLKIDKSKLLQKIIVQLQQVQKTAAQAAEQAHSTATHGESVAKSKYETFGLEASYLAQGQSQRVTECEQDLQAVSKLVIKDFSDEQPIALGALVKIETLDTPETTSQWLFVSPGAGGGGILVDYWVNDLLQQTSLTITLVTPQAPLGKSLLGLYCDDEFSINLAGQQKSYQITAVI</sequence>
<dbReference type="GO" id="GO:0032784">
    <property type="term" value="P:regulation of DNA-templated transcription elongation"/>
    <property type="evidence" value="ECO:0007669"/>
    <property type="project" value="InterPro"/>
</dbReference>
<protein>
    <submittedName>
        <fullName evidence="1">Transcription elongation factor</fullName>
    </submittedName>
</protein>
<dbReference type="EMBL" id="QDDL01000002">
    <property type="protein sequence ID" value="PVZ70324.1"/>
    <property type="molecule type" value="Genomic_DNA"/>
</dbReference>
<proteinExistence type="predicted"/>
<dbReference type="OrthoDB" id="5293337at2"/>
<dbReference type="GO" id="GO:0003746">
    <property type="term" value="F:translation elongation factor activity"/>
    <property type="evidence" value="ECO:0007669"/>
    <property type="project" value="UniProtKB-KW"/>
</dbReference>
<keyword evidence="2" id="KW-1185">Reference proteome</keyword>
<dbReference type="RefSeq" id="WP_116686397.1">
    <property type="nucleotide sequence ID" value="NZ_CAWNYD010000002.1"/>
</dbReference>
<accession>A0A2V1GZE3</accession>
<dbReference type="Proteomes" id="UP000244906">
    <property type="component" value="Unassembled WGS sequence"/>
</dbReference>
<evidence type="ECO:0000313" key="1">
    <source>
        <dbReference type="EMBL" id="PVZ70324.1"/>
    </source>
</evidence>
<dbReference type="SUPFAM" id="SSF54534">
    <property type="entry name" value="FKBP-like"/>
    <property type="match status" value="1"/>
</dbReference>
<reference evidence="1 2" key="1">
    <citation type="submission" date="2018-04" db="EMBL/GenBank/DDBJ databases">
        <title>Thalassorhabdus spongiae gen. nov., sp. nov., isolated from a marine sponge in South-West Iceland.</title>
        <authorList>
            <person name="Knobloch S."/>
            <person name="Daussin A."/>
            <person name="Johannsson R."/>
            <person name="Marteinsson V.T."/>
        </authorList>
    </citation>
    <scope>NUCLEOTIDE SEQUENCE [LARGE SCALE GENOMIC DNA]</scope>
    <source>
        <strain evidence="1 2">Hp12</strain>
    </source>
</reference>
<dbReference type="GO" id="GO:0003677">
    <property type="term" value="F:DNA binding"/>
    <property type="evidence" value="ECO:0007669"/>
    <property type="project" value="InterPro"/>
</dbReference>
<evidence type="ECO:0000313" key="2">
    <source>
        <dbReference type="Proteomes" id="UP000244906"/>
    </source>
</evidence>
<organism evidence="1 2">
    <name type="scientific">Pelagibaculum spongiae</name>
    <dbReference type="NCBI Taxonomy" id="2080658"/>
    <lineage>
        <taxon>Bacteria</taxon>
        <taxon>Pseudomonadati</taxon>
        <taxon>Pseudomonadota</taxon>
        <taxon>Gammaproteobacteria</taxon>
        <taxon>Oceanospirillales</taxon>
        <taxon>Pelagibaculum</taxon>
    </lineage>
</organism>
<comment type="caution">
    <text evidence="1">The sequence shown here is derived from an EMBL/GenBank/DDBJ whole genome shotgun (WGS) entry which is preliminary data.</text>
</comment>
<keyword evidence="1" id="KW-0648">Protein biosynthesis</keyword>
<gene>
    <name evidence="1" type="ORF">DC094_06935</name>
</gene>
<dbReference type="AlphaFoldDB" id="A0A2V1GZE3"/>
<keyword evidence="1" id="KW-0251">Elongation factor</keyword>
<dbReference type="InterPro" id="IPR036953">
    <property type="entry name" value="GreA/GreB_C_sf"/>
</dbReference>